<dbReference type="InterPro" id="IPR005900">
    <property type="entry name" value="6-phosphogluconolactonase_DevB"/>
</dbReference>
<dbReference type="PANTHER" id="PTHR11054:SF0">
    <property type="entry name" value="6-PHOSPHOGLUCONOLACTONASE"/>
    <property type="match status" value="1"/>
</dbReference>
<dbReference type="PANTHER" id="PTHR11054">
    <property type="entry name" value="6-PHOSPHOGLUCONOLACTONASE"/>
    <property type="match status" value="1"/>
</dbReference>
<comment type="function">
    <text evidence="2 7">Hydrolysis of 6-phosphogluconolactone to 6-phosphogluconate.</text>
</comment>
<comment type="pathway">
    <text evidence="3 7">Carbohydrate degradation; pentose phosphate pathway; D-ribulose 5-phosphate from D-glucose 6-phosphate (oxidative stage): step 2/3.</text>
</comment>
<keyword evidence="7" id="KW-0378">Hydrolase</keyword>
<dbReference type="InterPro" id="IPR006148">
    <property type="entry name" value="Glc/Gal-6P_isomerase"/>
</dbReference>
<gene>
    <name evidence="7" type="primary">pgl</name>
    <name evidence="9" type="ORF">ATO3_01360</name>
</gene>
<dbReference type="GO" id="GO:0006098">
    <property type="term" value="P:pentose-phosphate shunt"/>
    <property type="evidence" value="ECO:0007669"/>
    <property type="project" value="UniProtKB-UniPathway"/>
</dbReference>
<name>A0A225NVC0_9RHOB</name>
<comment type="caution">
    <text evidence="9">The sequence shown here is derived from an EMBL/GenBank/DDBJ whole genome shotgun (WGS) entry which is preliminary data.</text>
</comment>
<evidence type="ECO:0000259" key="8">
    <source>
        <dbReference type="Pfam" id="PF01182"/>
    </source>
</evidence>
<comment type="similarity">
    <text evidence="4 7">Belongs to the glucosamine/galactosamine-6-phosphate isomerase family. 6-phosphogluconolactonase subfamily.</text>
</comment>
<evidence type="ECO:0000256" key="6">
    <source>
        <dbReference type="ARBA" id="ARBA00020337"/>
    </source>
</evidence>
<dbReference type="EMBL" id="AQQR01000001">
    <property type="protein sequence ID" value="OWU77387.1"/>
    <property type="molecule type" value="Genomic_DNA"/>
</dbReference>
<dbReference type="UniPathway" id="UPA00115">
    <property type="reaction ID" value="UER00409"/>
</dbReference>
<dbReference type="Gene3D" id="3.40.50.1360">
    <property type="match status" value="1"/>
</dbReference>
<reference evidence="9 10" key="1">
    <citation type="submission" date="2013-04" db="EMBL/GenBank/DDBJ databases">
        <title>Oceanicola sp. 22II1-22F33 Genome Sequencing.</title>
        <authorList>
            <person name="Lai Q."/>
            <person name="Li G."/>
            <person name="Shao Z."/>
        </authorList>
    </citation>
    <scope>NUCLEOTIDE SEQUENCE [LARGE SCALE GENOMIC DNA]</scope>
    <source>
        <strain evidence="9 10">22II1-22F33</strain>
    </source>
</reference>
<dbReference type="SUPFAM" id="SSF100950">
    <property type="entry name" value="NagB/RpiA/CoA transferase-like"/>
    <property type="match status" value="1"/>
</dbReference>
<dbReference type="GO" id="GO:0017057">
    <property type="term" value="F:6-phosphogluconolactonase activity"/>
    <property type="evidence" value="ECO:0007669"/>
    <property type="project" value="UniProtKB-UniRule"/>
</dbReference>
<dbReference type="NCBIfam" id="TIGR01198">
    <property type="entry name" value="pgl"/>
    <property type="match status" value="1"/>
</dbReference>
<evidence type="ECO:0000256" key="7">
    <source>
        <dbReference type="RuleBase" id="RU365095"/>
    </source>
</evidence>
<dbReference type="InterPro" id="IPR037171">
    <property type="entry name" value="NagB/RpiA_transferase-like"/>
</dbReference>
<keyword evidence="10" id="KW-1185">Reference proteome</keyword>
<evidence type="ECO:0000313" key="9">
    <source>
        <dbReference type="EMBL" id="OWU77387.1"/>
    </source>
</evidence>
<evidence type="ECO:0000256" key="2">
    <source>
        <dbReference type="ARBA" id="ARBA00002681"/>
    </source>
</evidence>
<dbReference type="AlphaFoldDB" id="A0A225NVC0"/>
<dbReference type="EC" id="3.1.1.31" evidence="5 7"/>
<dbReference type="CDD" id="cd01400">
    <property type="entry name" value="6PGL"/>
    <property type="match status" value="1"/>
</dbReference>
<proteinExistence type="inferred from homology"/>
<sequence length="229" mass="24521">MAGDQSVTLETYPDREILAMDVADKLASELRAALAQKDVVSLAVAGGTTPGPIFDVLCDVDLDWDRVRVLPTDERWVPEDDPRSNAKLIRERLLTGRAAAAVQVPMAAAPQDPDTALAELESRIAPLLPLDIVVLGMGADMHTASLFPGTPGLADALAPNAPVLAVLRPESQPEVRVSLTARVLQDAMRTHLVITGADKREALDRARQLPLEEAPVRAILGGTTIHWAE</sequence>
<protein>
    <recommendedName>
        <fullName evidence="6 7">6-phosphogluconolactonase</fullName>
        <shortName evidence="7">6PGL</shortName>
        <ecNumber evidence="5 7">3.1.1.31</ecNumber>
    </recommendedName>
</protein>
<accession>A0A225NVC0</accession>
<dbReference type="GO" id="GO:0005975">
    <property type="term" value="P:carbohydrate metabolic process"/>
    <property type="evidence" value="ECO:0007669"/>
    <property type="project" value="UniProtKB-UniRule"/>
</dbReference>
<evidence type="ECO:0000256" key="3">
    <source>
        <dbReference type="ARBA" id="ARBA00004961"/>
    </source>
</evidence>
<evidence type="ECO:0000256" key="4">
    <source>
        <dbReference type="ARBA" id="ARBA00010662"/>
    </source>
</evidence>
<comment type="catalytic activity">
    <reaction evidence="1 7">
        <text>6-phospho-D-glucono-1,5-lactone + H2O = 6-phospho-D-gluconate + H(+)</text>
        <dbReference type="Rhea" id="RHEA:12556"/>
        <dbReference type="ChEBI" id="CHEBI:15377"/>
        <dbReference type="ChEBI" id="CHEBI:15378"/>
        <dbReference type="ChEBI" id="CHEBI:57955"/>
        <dbReference type="ChEBI" id="CHEBI:58759"/>
        <dbReference type="EC" id="3.1.1.31"/>
    </reaction>
</comment>
<dbReference type="Proteomes" id="UP000215377">
    <property type="component" value="Unassembled WGS sequence"/>
</dbReference>
<organism evidence="9 10">
    <name type="scientific">Marinibacterium profundimaris</name>
    <dbReference type="NCBI Taxonomy" id="1679460"/>
    <lineage>
        <taxon>Bacteria</taxon>
        <taxon>Pseudomonadati</taxon>
        <taxon>Pseudomonadota</taxon>
        <taxon>Alphaproteobacteria</taxon>
        <taxon>Rhodobacterales</taxon>
        <taxon>Paracoccaceae</taxon>
        <taxon>Marinibacterium</taxon>
    </lineage>
</organism>
<evidence type="ECO:0000256" key="1">
    <source>
        <dbReference type="ARBA" id="ARBA00000832"/>
    </source>
</evidence>
<feature type="domain" description="Glucosamine/galactosamine-6-phosphate isomerase" evidence="8">
    <location>
        <begin position="14"/>
        <end position="227"/>
    </location>
</feature>
<dbReference type="InterPro" id="IPR039104">
    <property type="entry name" value="6PGL"/>
</dbReference>
<dbReference type="Pfam" id="PF01182">
    <property type="entry name" value="Glucosamine_iso"/>
    <property type="match status" value="1"/>
</dbReference>
<evidence type="ECO:0000313" key="10">
    <source>
        <dbReference type="Proteomes" id="UP000215377"/>
    </source>
</evidence>
<evidence type="ECO:0000256" key="5">
    <source>
        <dbReference type="ARBA" id="ARBA00013198"/>
    </source>
</evidence>